<dbReference type="Pfam" id="PF24652">
    <property type="entry name" value="CEP76_C"/>
    <property type="match status" value="1"/>
</dbReference>
<dbReference type="InterPro" id="IPR052434">
    <property type="entry name" value="Tectonic-like_complex_comp"/>
</dbReference>
<name>A0A7R9H032_TIMCR</name>
<evidence type="ECO:0000259" key="2">
    <source>
        <dbReference type="Pfam" id="PF24656"/>
    </source>
</evidence>
<dbReference type="PANTHER" id="PTHR20837:SF0">
    <property type="entry name" value="COILED-COIL AND C2 DOMAIN-CONTAINING PROTEIN 2A"/>
    <property type="match status" value="1"/>
</dbReference>
<dbReference type="GO" id="GO:1905515">
    <property type="term" value="P:non-motile cilium assembly"/>
    <property type="evidence" value="ECO:0007669"/>
    <property type="project" value="TreeGrafter"/>
</dbReference>
<gene>
    <name evidence="3" type="ORF">TCEB3V08_LOCUS7177</name>
</gene>
<dbReference type="EMBL" id="OC318959">
    <property type="protein sequence ID" value="CAD7403811.1"/>
    <property type="molecule type" value="Genomic_DNA"/>
</dbReference>
<sequence length="587" mass="66578">MHFIPPVNVYCDYGKTGLSKLKMVGEQELPVKQALDANRSILSPSPPTPFLIEGTFRLSSPPVLLGYEREQLRKMSDPPNLPPRDATFITLFLTVLPTLNPPQPFEDRLESSEPSYLEKHITTWEQDVTRLVPHRKMKTLVCDISGKTVCVTRFFRSLNPPVLVDDQPTTPEMAARYVSMIPQIPGTTLFPGLFDVWLTSDQVLRLLSGDSEDLAVLLYCYLLHLGEKAWVMLGHGVPYGPSAYVLTRHENSQRLATYQLWDPATGHNFDVRDNFCPLQKVYCLMNDENLANALVVLSSTAEDGEIEVIESRSGELGVVFPKWFSTLTPRKCGLTSFNSTFPIPKSINIWANVQSEEEARHTRFDVVRRSDWLPVFGRNVGAPTGSIQPAVLEYTHTSSSSCQIWANVQSEEEARHTRFDVVRRSDWLPVFGRNVGAPTGSIQPAVLEYTHTSSSSCQVLQDNLEKHLRDSLMKWRKASRTVWNRYCIAILRKLLPALEYSSWKMDEHLNIDHIQEMQHLLGSHKMFGFPLNMSYTNMEAVTEAMRATGVHYNENPGVEFALAVYIHPFPNNVLSVWVYVASLIKRR</sequence>
<accession>A0A7R9H032</accession>
<organism evidence="3">
    <name type="scientific">Timema cristinae</name>
    <name type="common">Walking stick</name>
    <dbReference type="NCBI Taxonomy" id="61476"/>
    <lineage>
        <taxon>Eukaryota</taxon>
        <taxon>Metazoa</taxon>
        <taxon>Ecdysozoa</taxon>
        <taxon>Arthropoda</taxon>
        <taxon>Hexapoda</taxon>
        <taxon>Insecta</taxon>
        <taxon>Pterygota</taxon>
        <taxon>Neoptera</taxon>
        <taxon>Polyneoptera</taxon>
        <taxon>Phasmatodea</taxon>
        <taxon>Timematodea</taxon>
        <taxon>Timematoidea</taxon>
        <taxon>Timematidae</taxon>
        <taxon>Timema</taxon>
    </lineage>
</organism>
<feature type="domain" description="Centrosomal protein of 76 kDa C-terminal" evidence="1">
    <location>
        <begin position="457"/>
        <end position="582"/>
    </location>
</feature>
<proteinExistence type="predicted"/>
<evidence type="ECO:0008006" key="4">
    <source>
        <dbReference type="Google" id="ProtNLM"/>
    </source>
</evidence>
<evidence type="ECO:0000259" key="1">
    <source>
        <dbReference type="Pfam" id="PF24652"/>
    </source>
</evidence>
<dbReference type="PANTHER" id="PTHR20837">
    <property type="entry name" value="CENTROSOMAL PROTEIN-RELATED"/>
    <property type="match status" value="1"/>
</dbReference>
<dbReference type="InterPro" id="IPR056288">
    <property type="entry name" value="CEP76_C"/>
</dbReference>
<dbReference type="GO" id="GO:1904491">
    <property type="term" value="P:protein localization to ciliary transition zone"/>
    <property type="evidence" value="ECO:0007669"/>
    <property type="project" value="TreeGrafter"/>
</dbReference>
<evidence type="ECO:0000313" key="3">
    <source>
        <dbReference type="EMBL" id="CAD7403811.1"/>
    </source>
</evidence>
<feature type="domain" description="CEP76/DRC7 peptidase-like" evidence="2">
    <location>
        <begin position="195"/>
        <end position="290"/>
    </location>
</feature>
<dbReference type="GO" id="GO:0035869">
    <property type="term" value="C:ciliary transition zone"/>
    <property type="evidence" value="ECO:0007669"/>
    <property type="project" value="TreeGrafter"/>
</dbReference>
<dbReference type="InterPro" id="IPR056290">
    <property type="entry name" value="CEPT76/DRC7_peptidase-like_dom"/>
</dbReference>
<dbReference type="Pfam" id="PF24656">
    <property type="entry name" value="CEPT76_peptidase"/>
    <property type="match status" value="1"/>
</dbReference>
<dbReference type="AlphaFoldDB" id="A0A7R9H032"/>
<reference evidence="3" key="1">
    <citation type="submission" date="2020-11" db="EMBL/GenBank/DDBJ databases">
        <authorList>
            <person name="Tran Van P."/>
        </authorList>
    </citation>
    <scope>NUCLEOTIDE SEQUENCE</scope>
</reference>
<protein>
    <recommendedName>
        <fullName evidence="4">Coiled-coil and C2 domain-containing protein 2A</fullName>
    </recommendedName>
</protein>